<keyword evidence="3" id="KW-1185">Reference proteome</keyword>
<reference evidence="2" key="1">
    <citation type="submission" date="2018-11" db="EMBL/GenBank/DDBJ databases">
        <authorList>
            <consortium name="Pathogen Informatics"/>
        </authorList>
    </citation>
    <scope>NUCLEOTIDE SEQUENCE</scope>
</reference>
<gene>
    <name evidence="2" type="ORF">PXEA_LOCUS34235</name>
</gene>
<dbReference type="InterPro" id="IPR026791">
    <property type="entry name" value="DOCK"/>
</dbReference>
<dbReference type="OrthoDB" id="6287953at2759"/>
<feature type="compositionally biased region" description="Polar residues" evidence="1">
    <location>
        <begin position="267"/>
        <end position="281"/>
    </location>
</feature>
<organism evidence="2 3">
    <name type="scientific">Protopolystoma xenopodis</name>
    <dbReference type="NCBI Taxonomy" id="117903"/>
    <lineage>
        <taxon>Eukaryota</taxon>
        <taxon>Metazoa</taxon>
        <taxon>Spiralia</taxon>
        <taxon>Lophotrochozoa</taxon>
        <taxon>Platyhelminthes</taxon>
        <taxon>Monogenea</taxon>
        <taxon>Polyopisthocotylea</taxon>
        <taxon>Polystomatidea</taxon>
        <taxon>Polystomatidae</taxon>
        <taxon>Protopolystoma</taxon>
    </lineage>
</organism>
<dbReference type="Proteomes" id="UP000784294">
    <property type="component" value="Unassembled WGS sequence"/>
</dbReference>
<sequence length="518" mass="56038">MAVDCAASFPSAHPSASIGNLTNNDNIRGHQYQLPVYHVLLRALICLLLGDQGYIMHQQNLAHFLRQSGYFFALILKAMAQHLFTTGKIKAERADDSRFPAGFHTDIILLTQILGVYLAKMSMSSGGPDDPISSSGLNSKNYTIHEAWWSGDLACCLARRFGSSLLLKVFGESSPTLPPTEGAVVTRRPKSSLPSTSASTSSASSSAAAAVAGLASYEANSGLLANYSRFSSISTLRSHLRSTSSASLSAAGSLESNFDREAGEEISGNQETLAGPRTSSEAQVTHLNGNVGTDGAYISSALPSSLVQGPSASASSTMVVSFVQLAEELVQPVAAFYSRLIDLMNRGFVLDRIRELLMCLEIQARMTDAEIDRFNSLRYQLLYQLIQHEHFVHLNTPFVTPSYKAEQRDYFFLTERFCQDHLIVGQLLQPISCLLVGCIHAGGTRHPTNASLAIRRQPISLLLRGLLAKIALDSRYAGVVSEVQARIAGIFLPLVHLVLDNLTAFSVPGGEKLFLLSI</sequence>
<evidence type="ECO:0000256" key="1">
    <source>
        <dbReference type="SAM" id="MobiDB-lite"/>
    </source>
</evidence>
<evidence type="ECO:0000313" key="2">
    <source>
        <dbReference type="EMBL" id="VEL40795.1"/>
    </source>
</evidence>
<dbReference type="EMBL" id="CAAALY010266493">
    <property type="protein sequence ID" value="VEL40795.1"/>
    <property type="molecule type" value="Genomic_DNA"/>
</dbReference>
<dbReference type="AlphaFoldDB" id="A0A448XN76"/>
<feature type="region of interest" description="Disordered" evidence="1">
    <location>
        <begin position="176"/>
        <end position="201"/>
    </location>
</feature>
<dbReference type="PANTHER" id="PTHR23317:SF26">
    <property type="entry name" value="ZIZIMIN, ISOFORM K"/>
    <property type="match status" value="1"/>
</dbReference>
<dbReference type="PANTHER" id="PTHR23317">
    <property type="entry name" value="DEDICATOR OF CYTOKINESIS DOCK"/>
    <property type="match status" value="1"/>
</dbReference>
<feature type="compositionally biased region" description="Low complexity" evidence="1">
    <location>
        <begin position="191"/>
        <end position="201"/>
    </location>
</feature>
<comment type="caution">
    <text evidence="2">The sequence shown here is derived from an EMBL/GenBank/DDBJ whole genome shotgun (WGS) entry which is preliminary data.</text>
</comment>
<dbReference type="GO" id="GO:0005085">
    <property type="term" value="F:guanyl-nucleotide exchange factor activity"/>
    <property type="evidence" value="ECO:0007669"/>
    <property type="project" value="InterPro"/>
</dbReference>
<proteinExistence type="predicted"/>
<feature type="region of interest" description="Disordered" evidence="1">
    <location>
        <begin position="261"/>
        <end position="281"/>
    </location>
</feature>
<dbReference type="GO" id="GO:0007264">
    <property type="term" value="P:small GTPase-mediated signal transduction"/>
    <property type="evidence" value="ECO:0007669"/>
    <property type="project" value="InterPro"/>
</dbReference>
<name>A0A448XN76_9PLAT</name>
<protein>
    <submittedName>
        <fullName evidence="2">Uncharacterized protein</fullName>
    </submittedName>
</protein>
<accession>A0A448XN76</accession>
<evidence type="ECO:0000313" key="3">
    <source>
        <dbReference type="Proteomes" id="UP000784294"/>
    </source>
</evidence>